<accession>A0A6A4TQG9</accession>
<sequence length="142" mass="16490">MLFAENVHNSIETWPRLRLLPLCRHSSREYFMCHHLPVMESKAQVMSVSCPGEPLQQRRESLRQWICALIKVLLPEGPDLCSLDIACGTLPGRHHWQNIEFEPFELVLISMTNLMMNSVVDLNSFSSIRHVTERSHNRPFQP</sequence>
<proteinExistence type="predicted"/>
<comment type="caution">
    <text evidence="1">The sequence shown here is derived from an EMBL/GenBank/DDBJ whole genome shotgun (WGS) entry which is preliminary data.</text>
</comment>
<organism evidence="1 2">
    <name type="scientific">Scophthalmus maximus</name>
    <name type="common">Turbot</name>
    <name type="synonym">Psetta maxima</name>
    <dbReference type="NCBI Taxonomy" id="52904"/>
    <lineage>
        <taxon>Eukaryota</taxon>
        <taxon>Metazoa</taxon>
        <taxon>Chordata</taxon>
        <taxon>Craniata</taxon>
        <taxon>Vertebrata</taxon>
        <taxon>Euteleostomi</taxon>
        <taxon>Actinopterygii</taxon>
        <taxon>Neopterygii</taxon>
        <taxon>Teleostei</taxon>
        <taxon>Neoteleostei</taxon>
        <taxon>Acanthomorphata</taxon>
        <taxon>Carangaria</taxon>
        <taxon>Pleuronectiformes</taxon>
        <taxon>Pleuronectoidei</taxon>
        <taxon>Scophthalmidae</taxon>
        <taxon>Scophthalmus</taxon>
    </lineage>
</organism>
<evidence type="ECO:0000313" key="2">
    <source>
        <dbReference type="Proteomes" id="UP000438429"/>
    </source>
</evidence>
<dbReference type="EMBL" id="VEVO01000002">
    <property type="protein sequence ID" value="KAF0045830.1"/>
    <property type="molecule type" value="Genomic_DNA"/>
</dbReference>
<name>A0A6A4TQG9_SCOMX</name>
<gene>
    <name evidence="1" type="ORF">F2P81_002359</name>
</gene>
<dbReference type="AlphaFoldDB" id="A0A6A4TQG9"/>
<reference evidence="1 2" key="1">
    <citation type="submission" date="2019-06" db="EMBL/GenBank/DDBJ databases">
        <title>Draft genomes of female and male turbot (Scophthalmus maximus).</title>
        <authorList>
            <person name="Xu H."/>
            <person name="Xu X.-W."/>
            <person name="Shao C."/>
            <person name="Chen S."/>
        </authorList>
    </citation>
    <scope>NUCLEOTIDE SEQUENCE [LARGE SCALE GENOMIC DNA]</scope>
    <source>
        <strain evidence="1">Ysfricsl-2016a</strain>
        <tissue evidence="1">Blood</tissue>
    </source>
</reference>
<protein>
    <submittedName>
        <fullName evidence="1">Uncharacterized protein</fullName>
    </submittedName>
</protein>
<evidence type="ECO:0000313" key="1">
    <source>
        <dbReference type="EMBL" id="KAF0045830.1"/>
    </source>
</evidence>
<dbReference type="Proteomes" id="UP000438429">
    <property type="component" value="Unassembled WGS sequence"/>
</dbReference>